<keyword evidence="2" id="KW-1133">Transmembrane helix</keyword>
<proteinExistence type="predicted"/>
<evidence type="ECO:0000313" key="4">
    <source>
        <dbReference type="EMBL" id="MST85157.1"/>
    </source>
</evidence>
<dbReference type="AlphaFoldDB" id="A0A7K0KGU7"/>
<comment type="caution">
    <text evidence="4">The sequence shown here is derived from an EMBL/GenBank/DDBJ whole genome shotgun (WGS) entry which is preliminary data.</text>
</comment>
<dbReference type="PROSITE" id="PS51178">
    <property type="entry name" value="PASTA"/>
    <property type="match status" value="2"/>
</dbReference>
<gene>
    <name evidence="4" type="ORF">FYJ73_10875</name>
</gene>
<evidence type="ECO:0000256" key="2">
    <source>
        <dbReference type="SAM" id="Phobius"/>
    </source>
</evidence>
<dbReference type="SUPFAM" id="SSF54184">
    <property type="entry name" value="Penicillin-binding protein 2x (pbp-2x), c-terminal domain"/>
    <property type="match status" value="1"/>
</dbReference>
<dbReference type="InterPro" id="IPR005543">
    <property type="entry name" value="PASTA_dom"/>
</dbReference>
<feature type="compositionally biased region" description="Acidic residues" evidence="1">
    <location>
        <begin position="196"/>
        <end position="209"/>
    </location>
</feature>
<dbReference type="Gene3D" id="3.30.10.20">
    <property type="match status" value="1"/>
</dbReference>
<feature type="compositionally biased region" description="Low complexity" evidence="1">
    <location>
        <begin position="223"/>
        <end position="236"/>
    </location>
</feature>
<dbReference type="EMBL" id="VUNG01000030">
    <property type="protein sequence ID" value="MST85157.1"/>
    <property type="molecule type" value="Genomic_DNA"/>
</dbReference>
<dbReference type="Proteomes" id="UP000438914">
    <property type="component" value="Unassembled WGS sequence"/>
</dbReference>
<reference evidence="4 5" key="1">
    <citation type="submission" date="2019-08" db="EMBL/GenBank/DDBJ databases">
        <title>In-depth cultivation of the pig gut microbiome towards novel bacterial diversity and tailored functional studies.</title>
        <authorList>
            <person name="Wylensek D."/>
            <person name="Hitch T.C.A."/>
            <person name="Clavel T."/>
        </authorList>
    </citation>
    <scope>NUCLEOTIDE SEQUENCE [LARGE SCALE GENOMIC DNA]</scope>
    <source>
        <strain evidence="4 5">LKV-178-WT-2A</strain>
    </source>
</reference>
<dbReference type="Pfam" id="PF03793">
    <property type="entry name" value="PASTA"/>
    <property type="match status" value="1"/>
</dbReference>
<evidence type="ECO:0000256" key="1">
    <source>
        <dbReference type="SAM" id="MobiDB-lite"/>
    </source>
</evidence>
<dbReference type="SMART" id="SM00740">
    <property type="entry name" value="PASTA"/>
    <property type="match status" value="2"/>
</dbReference>
<accession>A0A7K0KGU7</accession>
<keyword evidence="2" id="KW-0812">Transmembrane</keyword>
<protein>
    <submittedName>
        <fullName evidence="4">PASTA domain-containing protein</fullName>
    </submittedName>
</protein>
<feature type="transmembrane region" description="Helical" evidence="2">
    <location>
        <begin position="14"/>
        <end position="33"/>
    </location>
</feature>
<name>A0A7K0KGU7_9BACT</name>
<keyword evidence="2" id="KW-0472">Membrane</keyword>
<dbReference type="RefSeq" id="WP_154534745.1">
    <property type="nucleotide sequence ID" value="NZ_VUNG01000030.1"/>
</dbReference>
<feature type="domain" description="PASTA" evidence="3">
    <location>
        <begin position="44"/>
        <end position="110"/>
    </location>
</feature>
<organism evidence="4 5">
    <name type="scientific">Hallella mizrahii</name>
    <dbReference type="NCBI Taxonomy" id="2606637"/>
    <lineage>
        <taxon>Bacteria</taxon>
        <taxon>Pseudomonadati</taxon>
        <taxon>Bacteroidota</taxon>
        <taxon>Bacteroidia</taxon>
        <taxon>Bacteroidales</taxon>
        <taxon>Prevotellaceae</taxon>
        <taxon>Hallella</taxon>
    </lineage>
</organism>
<evidence type="ECO:0000313" key="5">
    <source>
        <dbReference type="Proteomes" id="UP000438914"/>
    </source>
</evidence>
<feature type="region of interest" description="Disordered" evidence="1">
    <location>
        <begin position="186"/>
        <end position="236"/>
    </location>
</feature>
<evidence type="ECO:0000259" key="3">
    <source>
        <dbReference type="PROSITE" id="PS51178"/>
    </source>
</evidence>
<sequence length="236" mass="25669">MTISEFLGKFKSTYLWGNLAAMALVVVALALGFRFGIDLYTHHGESIPIPNILHKRYADAEQIVNSLGLEIEVSDTGYVRSLPPGAILEQTPGPGERVKSGHIIYVTINATHSPTITLPDVIDNSSLREAMAKLTAMGFKLGKPQSVPGEKDWVYGITVNGRHVVAGDKIPIDATLIIQVGDGQLDQSDDINYIDPDIENDNTDDESGDVDNFQEIPTPPDQPENNNTEENTNTGE</sequence>
<feature type="domain" description="PASTA" evidence="3">
    <location>
        <begin position="112"/>
        <end position="182"/>
    </location>
</feature>
<dbReference type="CDD" id="cd06577">
    <property type="entry name" value="PASTA_pknB"/>
    <property type="match status" value="1"/>
</dbReference>
<keyword evidence="5" id="KW-1185">Reference proteome</keyword>